<dbReference type="Ensembl" id="ENSCCRT00000184857.1">
    <property type="protein sequence ID" value="ENSCCRP00000171120.1"/>
    <property type="gene ID" value="ENSCCRG00000031034.2"/>
</dbReference>
<evidence type="ECO:0000313" key="11">
    <source>
        <dbReference type="Ensembl" id="ENSCCRP00000171120.1"/>
    </source>
</evidence>
<dbReference type="Proteomes" id="UP001108240">
    <property type="component" value="Unplaced"/>
</dbReference>
<evidence type="ECO:0000256" key="8">
    <source>
        <dbReference type="ARBA" id="ARBA00070210"/>
    </source>
</evidence>
<evidence type="ECO:0000256" key="4">
    <source>
        <dbReference type="ARBA" id="ARBA00022737"/>
    </source>
</evidence>
<evidence type="ECO:0000256" key="7">
    <source>
        <dbReference type="ARBA" id="ARBA00061023"/>
    </source>
</evidence>
<evidence type="ECO:0000256" key="10">
    <source>
        <dbReference type="SAM" id="MobiDB-lite"/>
    </source>
</evidence>
<dbReference type="GO" id="GO:0034451">
    <property type="term" value="C:centriolar satellite"/>
    <property type="evidence" value="ECO:0007669"/>
    <property type="project" value="UniProtKB-ARBA"/>
</dbReference>
<dbReference type="PANTHER" id="PTHR23311:SF5">
    <property type="entry name" value="CENTROSOMAL PROTEIN OF 72 KDA"/>
    <property type="match status" value="1"/>
</dbReference>
<evidence type="ECO:0000256" key="2">
    <source>
        <dbReference type="ARBA" id="ARBA00022490"/>
    </source>
</evidence>
<keyword evidence="6" id="KW-0206">Cytoskeleton</keyword>
<feature type="coiled-coil region" evidence="9">
    <location>
        <begin position="445"/>
        <end position="502"/>
    </location>
</feature>
<keyword evidence="5 9" id="KW-0175">Coiled coil</keyword>
<protein>
    <recommendedName>
        <fullName evidence="8">Centrosomal protein of 72 kDa</fullName>
    </recommendedName>
</protein>
<accession>A0A9J8D186</accession>
<keyword evidence="12" id="KW-1185">Reference proteome</keyword>
<keyword evidence="3" id="KW-0433">Leucine-rich repeat</keyword>
<dbReference type="FunFam" id="3.80.10.10:FF:000489">
    <property type="entry name" value="Centrosomal protein of 72 kDa"/>
    <property type="match status" value="1"/>
</dbReference>
<feature type="region of interest" description="Disordered" evidence="10">
    <location>
        <begin position="513"/>
        <end position="546"/>
    </location>
</feature>
<dbReference type="AlphaFoldDB" id="A0A9J8D186"/>
<evidence type="ECO:0000256" key="5">
    <source>
        <dbReference type="ARBA" id="ARBA00023054"/>
    </source>
</evidence>
<evidence type="ECO:0000256" key="1">
    <source>
        <dbReference type="ARBA" id="ARBA00004300"/>
    </source>
</evidence>
<dbReference type="PROSITE" id="PS51450">
    <property type="entry name" value="LRR"/>
    <property type="match status" value="2"/>
</dbReference>
<sequence>MAEDGLIITEQWIREKLSLQNTCLADVRSVTLPGTYEGKICSLGTSLKNFVRLKSLDLSHNALLTVQGIEHLEMLERLNLYYNRLASLQDVFSLHKLQNLKELDLRLNPVVNKHPLYRLHLVHAMTKLRKLDDCPVRDRERRAALMHFSSEANLDTNHKKHALTPDTTCRSSELRIKAMQKMMKTLSLLEGNEEAVLNDVCRKRPDTLSVRFENERSPRLLQSKLSLSLTQTLEIAYRETHNTSVSYVTNSILYVLSVCNCFSSLYLENPSESEIIHLINECERSPKQNKESVPKSWDYKQEAPAGSQRVRFESRSLAHATVRGESVFTPHPTEMRSDSHVDCTALKWRNQLQDRANPVLHPPRLTHQITETSSASQRKHKTQKGAYRKPMELLLSVMEELWSGKEENQQNRSFLLKMVQILSMMERDVVGGEQEIQTLQDMLKASKARTELKEQQRRSETEELQLQLQQAQESIQALNEQMKNVLEENVSLQKQLIKAENKLLSSRLKKIPNMQDRGQQTVPEELSVKRHTNQEGNGANEPQESYRSLIARNERLLQQLEEALMN</sequence>
<keyword evidence="2" id="KW-0963">Cytoplasm</keyword>
<dbReference type="Pfam" id="PF14580">
    <property type="entry name" value="LRR_9"/>
    <property type="match status" value="1"/>
</dbReference>
<dbReference type="InterPro" id="IPR001611">
    <property type="entry name" value="Leu-rich_rpt"/>
</dbReference>
<dbReference type="GeneTree" id="ENSGT00530000063884"/>
<evidence type="ECO:0000256" key="6">
    <source>
        <dbReference type="ARBA" id="ARBA00023212"/>
    </source>
</evidence>
<dbReference type="InterPro" id="IPR055320">
    <property type="entry name" value="CEP72-like"/>
</dbReference>
<dbReference type="PANTHER" id="PTHR23311">
    <property type="entry name" value="HEAT SHOCK REGULATED 2"/>
    <property type="match status" value="1"/>
</dbReference>
<organism evidence="11 12">
    <name type="scientific">Cyprinus carpio carpio</name>
    <dbReference type="NCBI Taxonomy" id="630221"/>
    <lineage>
        <taxon>Eukaryota</taxon>
        <taxon>Metazoa</taxon>
        <taxon>Chordata</taxon>
        <taxon>Craniata</taxon>
        <taxon>Vertebrata</taxon>
        <taxon>Euteleostomi</taxon>
        <taxon>Actinopterygii</taxon>
        <taxon>Neopterygii</taxon>
        <taxon>Teleostei</taxon>
        <taxon>Ostariophysi</taxon>
        <taxon>Cypriniformes</taxon>
        <taxon>Cyprinidae</taxon>
        <taxon>Cyprininae</taxon>
        <taxon>Cyprinus</taxon>
    </lineage>
</organism>
<proteinExistence type="inferred from homology"/>
<dbReference type="SUPFAM" id="SSF52058">
    <property type="entry name" value="L domain-like"/>
    <property type="match status" value="1"/>
</dbReference>
<reference evidence="11" key="1">
    <citation type="submission" date="2025-08" db="UniProtKB">
        <authorList>
            <consortium name="Ensembl"/>
        </authorList>
    </citation>
    <scope>IDENTIFICATION</scope>
</reference>
<evidence type="ECO:0000313" key="12">
    <source>
        <dbReference type="Proteomes" id="UP001108240"/>
    </source>
</evidence>
<comment type="similarity">
    <text evidence="7">Belongs to the CEP72 family.</text>
</comment>
<reference evidence="11" key="2">
    <citation type="submission" date="2025-09" db="UniProtKB">
        <authorList>
            <consortium name="Ensembl"/>
        </authorList>
    </citation>
    <scope>IDENTIFICATION</scope>
</reference>
<evidence type="ECO:0000256" key="9">
    <source>
        <dbReference type="SAM" id="Coils"/>
    </source>
</evidence>
<dbReference type="OMA" id="FMHAVRI"/>
<dbReference type="Gene3D" id="3.80.10.10">
    <property type="entry name" value="Ribonuclease Inhibitor"/>
    <property type="match status" value="1"/>
</dbReference>
<comment type="subcellular location">
    <subcellularLocation>
        <location evidence="1">Cytoplasm</location>
        <location evidence="1">Cytoskeleton</location>
        <location evidence="1">Microtubule organizing center</location>
        <location evidence="1">Centrosome</location>
    </subcellularLocation>
</comment>
<keyword evidence="4" id="KW-0677">Repeat</keyword>
<dbReference type="InterPro" id="IPR032675">
    <property type="entry name" value="LRR_dom_sf"/>
</dbReference>
<feature type="compositionally biased region" description="Polar residues" evidence="10">
    <location>
        <begin position="534"/>
        <end position="546"/>
    </location>
</feature>
<evidence type="ECO:0000256" key="3">
    <source>
        <dbReference type="ARBA" id="ARBA00022614"/>
    </source>
</evidence>
<name>A0A9J8D186_CYPCA</name>